<reference evidence="10 11" key="1">
    <citation type="submission" date="2020-09" db="EMBL/GenBank/DDBJ databases">
        <title>Development of specific Francisella tularensis PCR assay based on in-depth characterization of family Francisellaceae.</title>
        <authorList>
            <person name="Ohrman C."/>
            <person name="Sahl J."/>
            <person name="Sjodin A."/>
            <person name="Uneklint I."/>
            <person name="Ballard R."/>
            <person name="Karlsson L."/>
            <person name="Mcdonough R."/>
            <person name="Sundell D."/>
            <person name="Soria K."/>
            <person name="Brindeflk B."/>
            <person name="Vallesi A."/>
            <person name="Ramirez-Paredes J.G."/>
            <person name="Colquhoun D."/>
            <person name="Myrtennas K."/>
            <person name="Birdsell D."/>
            <person name="Johansson A."/>
            <person name="Wagner D."/>
            <person name="Forsman M."/>
        </authorList>
    </citation>
    <scope>NUCLEOTIDE SEQUENCE [LARGE SCALE GENOMIC DNA]</scope>
    <source>
        <strain evidence="10 11">FSC1140</strain>
    </source>
</reference>
<dbReference type="SUPFAM" id="SSF110399">
    <property type="entry name" value="ThiG-like"/>
    <property type="match status" value="1"/>
</dbReference>
<dbReference type="Gene3D" id="3.20.20.70">
    <property type="entry name" value="Aldolase class I"/>
    <property type="match status" value="1"/>
</dbReference>
<dbReference type="GO" id="GO:0005737">
    <property type="term" value="C:cytoplasm"/>
    <property type="evidence" value="ECO:0007669"/>
    <property type="project" value="UniProtKB-SubCell"/>
</dbReference>
<feature type="binding site" evidence="8">
    <location>
        <begin position="206"/>
        <end position="207"/>
    </location>
    <ligand>
        <name>1-deoxy-D-xylulose 5-phosphate</name>
        <dbReference type="ChEBI" id="CHEBI:57792"/>
    </ligand>
</feature>
<comment type="catalytic activity">
    <reaction evidence="7 8">
        <text>[ThiS sulfur-carrier protein]-C-terminal-Gly-aminoethanethioate + 2-iminoacetate + 1-deoxy-D-xylulose 5-phosphate = [ThiS sulfur-carrier protein]-C-terminal Gly-Gly + 2-[(2R,5Z)-2-carboxy-4-methylthiazol-5(2H)-ylidene]ethyl phosphate + 2 H2O + H(+)</text>
        <dbReference type="Rhea" id="RHEA:26297"/>
        <dbReference type="Rhea" id="RHEA-COMP:12909"/>
        <dbReference type="Rhea" id="RHEA-COMP:19908"/>
        <dbReference type="ChEBI" id="CHEBI:15377"/>
        <dbReference type="ChEBI" id="CHEBI:15378"/>
        <dbReference type="ChEBI" id="CHEBI:57792"/>
        <dbReference type="ChEBI" id="CHEBI:62899"/>
        <dbReference type="ChEBI" id="CHEBI:77846"/>
        <dbReference type="ChEBI" id="CHEBI:90778"/>
        <dbReference type="ChEBI" id="CHEBI:232372"/>
        <dbReference type="EC" id="2.8.1.10"/>
    </reaction>
</comment>
<feature type="binding site" evidence="8">
    <location>
        <position position="157"/>
    </location>
    <ligand>
        <name>1-deoxy-D-xylulose 5-phosphate</name>
        <dbReference type="ChEBI" id="CHEBI:57792"/>
    </ligand>
</feature>
<comment type="pathway">
    <text evidence="2 8">Cofactor biosynthesis; thiamine diphosphate biosynthesis.</text>
</comment>
<evidence type="ECO:0000256" key="7">
    <source>
        <dbReference type="ARBA" id="ARBA00049897"/>
    </source>
</evidence>
<feature type="binding site" evidence="8">
    <location>
        <begin position="184"/>
        <end position="185"/>
    </location>
    <ligand>
        <name>1-deoxy-D-xylulose 5-phosphate</name>
        <dbReference type="ChEBI" id="CHEBI:57792"/>
    </ligand>
</feature>
<dbReference type="PANTHER" id="PTHR34266">
    <property type="entry name" value="THIAZOLE SYNTHASE"/>
    <property type="match status" value="1"/>
</dbReference>
<dbReference type="InterPro" id="IPR013785">
    <property type="entry name" value="Aldolase_TIM"/>
</dbReference>
<dbReference type="EC" id="2.8.1.10" evidence="3 8"/>
<dbReference type="GeneID" id="93254907"/>
<name>A0A9Q2KUR3_9GAMM</name>
<dbReference type="CDD" id="cd04728">
    <property type="entry name" value="ThiG"/>
    <property type="match status" value="1"/>
</dbReference>
<evidence type="ECO:0000256" key="4">
    <source>
        <dbReference type="ARBA" id="ARBA00022679"/>
    </source>
</evidence>
<comment type="subunit">
    <text evidence="8">Homotetramer. Forms heterodimers with either ThiH or ThiS.</text>
</comment>
<evidence type="ECO:0000256" key="6">
    <source>
        <dbReference type="ARBA" id="ARBA00023270"/>
    </source>
</evidence>
<comment type="caution">
    <text evidence="10">The sequence shown here is derived from an EMBL/GenBank/DDBJ whole genome shotgun (WGS) entry which is preliminary data.</text>
</comment>
<dbReference type="GO" id="GO:1990107">
    <property type="term" value="F:thiazole synthase activity"/>
    <property type="evidence" value="ECO:0007669"/>
    <property type="project" value="UniProtKB-EC"/>
</dbReference>
<dbReference type="Pfam" id="PF05690">
    <property type="entry name" value="ThiG"/>
    <property type="match status" value="1"/>
</dbReference>
<keyword evidence="5 8" id="KW-0784">Thiamine biosynthesis</keyword>
<evidence type="ECO:0000313" key="10">
    <source>
        <dbReference type="EMBL" id="MBK2064768.1"/>
    </source>
</evidence>
<dbReference type="Proteomes" id="UP000701999">
    <property type="component" value="Unassembled WGS sequence"/>
</dbReference>
<comment type="subcellular location">
    <subcellularLocation>
        <location evidence="8">Cytoplasm</location>
    </subcellularLocation>
</comment>
<keyword evidence="11" id="KW-1185">Reference proteome</keyword>
<dbReference type="RefSeq" id="WP_159184256.1">
    <property type="nucleotide sequence ID" value="NZ_JACVJL010000167.1"/>
</dbReference>
<dbReference type="AlphaFoldDB" id="A0A9Q2KUR3"/>
<evidence type="ECO:0000256" key="3">
    <source>
        <dbReference type="ARBA" id="ARBA00011960"/>
    </source>
</evidence>
<evidence type="ECO:0000313" key="11">
    <source>
        <dbReference type="Proteomes" id="UP000701999"/>
    </source>
</evidence>
<evidence type="ECO:0000256" key="2">
    <source>
        <dbReference type="ARBA" id="ARBA00004948"/>
    </source>
</evidence>
<evidence type="ECO:0000256" key="5">
    <source>
        <dbReference type="ARBA" id="ARBA00022977"/>
    </source>
</evidence>
<evidence type="ECO:0000256" key="8">
    <source>
        <dbReference type="HAMAP-Rule" id="MF_00443"/>
    </source>
</evidence>
<evidence type="ECO:0000259" key="9">
    <source>
        <dbReference type="Pfam" id="PF05690"/>
    </source>
</evidence>
<feature type="active site" description="Schiff-base intermediate with DXP" evidence="8">
    <location>
        <position position="96"/>
    </location>
</feature>
<keyword evidence="4 8" id="KW-0808">Transferase</keyword>
<dbReference type="GO" id="GO:0009229">
    <property type="term" value="P:thiamine diphosphate biosynthetic process"/>
    <property type="evidence" value="ECO:0007669"/>
    <property type="project" value="UniProtKB-UniRule"/>
</dbReference>
<comment type="function">
    <text evidence="1 8">Catalyzes the rearrangement of 1-deoxy-D-xylulose 5-phosphate (DXP) to produce the thiazole phosphate moiety of thiamine. Sulfur is provided by the thiocarboxylate moiety of the carrier protein ThiS. In vitro, sulfur can be provided by H(2)S.</text>
</comment>
<dbReference type="HAMAP" id="MF_00443">
    <property type="entry name" value="ThiG"/>
    <property type="match status" value="1"/>
</dbReference>
<keyword evidence="8" id="KW-0963">Cytoplasm</keyword>
<sequence>MLELYGEQFNSRFILGTALYPSIEIMLEAIDKSEADLLTVSLKRSAKNVNVKNQFWEELKNTGCKFLPNTAGCRNSQEAIEIAEISREIFATNFIKVEVIGDDYNLQPDSVELIDACEKLVKRGFNVLPYTIDDLVIAKKLIDIGCEVLMPWAAPIGSGKGLVNPYALKVLRERFDKIKLIVDAGIGVPSQACEIMQMGYDGVLLNSAVALAGNPASMANAFKLAIYAGREAFKAKRMIEREIAIPSTNLVDTPFWHQY</sequence>
<organism evidence="10 11">
    <name type="scientific">Francisella noatunensis</name>
    <dbReference type="NCBI Taxonomy" id="657445"/>
    <lineage>
        <taxon>Bacteria</taxon>
        <taxon>Pseudomonadati</taxon>
        <taxon>Pseudomonadota</taxon>
        <taxon>Gammaproteobacteria</taxon>
        <taxon>Thiotrichales</taxon>
        <taxon>Francisellaceae</taxon>
        <taxon>Francisella</taxon>
    </lineage>
</organism>
<gene>
    <name evidence="8" type="primary">thiG</name>
    <name evidence="10" type="ORF">IB647_03155</name>
</gene>
<proteinExistence type="inferred from homology"/>
<protein>
    <recommendedName>
        <fullName evidence="3 8">Thiazole synthase</fullName>
        <ecNumber evidence="3 8">2.8.1.10</ecNumber>
    </recommendedName>
</protein>
<dbReference type="InterPro" id="IPR008867">
    <property type="entry name" value="ThiG"/>
</dbReference>
<feature type="domain" description="Thiazole synthase ThiG" evidence="9">
    <location>
        <begin position="4"/>
        <end position="248"/>
    </location>
</feature>
<accession>A0A9Q2KUR3</accession>
<dbReference type="InterPro" id="IPR033983">
    <property type="entry name" value="Thiazole_synthase_ThiG"/>
</dbReference>
<evidence type="ECO:0000256" key="1">
    <source>
        <dbReference type="ARBA" id="ARBA00002834"/>
    </source>
</evidence>
<dbReference type="EMBL" id="JACVKN010000072">
    <property type="protein sequence ID" value="MBK2064768.1"/>
    <property type="molecule type" value="Genomic_DNA"/>
</dbReference>
<comment type="similarity">
    <text evidence="8">Belongs to the ThiG family.</text>
</comment>
<keyword evidence="6 8" id="KW-0704">Schiff base</keyword>
<dbReference type="PANTHER" id="PTHR34266:SF2">
    <property type="entry name" value="THIAZOLE SYNTHASE"/>
    <property type="match status" value="1"/>
</dbReference>